<organism evidence="1 2">
    <name type="scientific">Saccharothrix mutabilis subsp. mutabilis</name>
    <dbReference type="NCBI Taxonomy" id="66855"/>
    <lineage>
        <taxon>Bacteria</taxon>
        <taxon>Bacillati</taxon>
        <taxon>Actinomycetota</taxon>
        <taxon>Actinomycetes</taxon>
        <taxon>Pseudonocardiales</taxon>
        <taxon>Pseudonocardiaceae</taxon>
        <taxon>Saccharothrix</taxon>
    </lineage>
</organism>
<protein>
    <submittedName>
        <fullName evidence="1">Uncharacterized protein</fullName>
    </submittedName>
</protein>
<comment type="caution">
    <text evidence="1">The sequence shown here is derived from an EMBL/GenBank/DDBJ whole genome shotgun (WGS) entry which is preliminary data.</text>
</comment>
<dbReference type="EMBL" id="BAAABU010000004">
    <property type="protein sequence ID" value="GAA0224277.1"/>
    <property type="molecule type" value="Genomic_DNA"/>
</dbReference>
<sequence>MTANRRWPIRSAIGVTTNPLTRKKNGTPICPMPCTPMCMASLLTESTASITGVGPTSRLATHCSAMWL</sequence>
<evidence type="ECO:0000313" key="1">
    <source>
        <dbReference type="EMBL" id="GAA0224277.1"/>
    </source>
</evidence>
<keyword evidence="2" id="KW-1185">Reference proteome</keyword>
<name>A0ABN0TKZ2_9PSEU</name>
<gene>
    <name evidence="1" type="ORF">GCM10010492_23050</name>
</gene>
<proteinExistence type="predicted"/>
<evidence type="ECO:0000313" key="2">
    <source>
        <dbReference type="Proteomes" id="UP001500416"/>
    </source>
</evidence>
<reference evidence="1 2" key="1">
    <citation type="journal article" date="2019" name="Int. J. Syst. Evol. Microbiol.">
        <title>The Global Catalogue of Microorganisms (GCM) 10K type strain sequencing project: providing services to taxonomists for standard genome sequencing and annotation.</title>
        <authorList>
            <consortium name="The Broad Institute Genomics Platform"/>
            <consortium name="The Broad Institute Genome Sequencing Center for Infectious Disease"/>
            <person name="Wu L."/>
            <person name="Ma J."/>
        </authorList>
    </citation>
    <scope>NUCLEOTIDE SEQUENCE [LARGE SCALE GENOMIC DNA]</scope>
    <source>
        <strain evidence="1 2">JCM 3380</strain>
    </source>
</reference>
<dbReference type="Proteomes" id="UP001500416">
    <property type="component" value="Unassembled WGS sequence"/>
</dbReference>
<accession>A0ABN0TKZ2</accession>